<dbReference type="AlphaFoldDB" id="A0A813URL3"/>
<name>A0A813URL3_9BILA</name>
<protein>
    <submittedName>
        <fullName evidence="1">Uncharacterized protein</fullName>
    </submittedName>
</protein>
<dbReference type="EMBL" id="CAJNOC010001063">
    <property type="protein sequence ID" value="CAF0831318.1"/>
    <property type="molecule type" value="Genomic_DNA"/>
</dbReference>
<sequence>MQYSGQRNHETRYREDRSDDVLMSVIRRPEVFRDGMDGKSWLTVLEIFLRDFNKNNIDEMLNDQINGYLKFKVRFLEITSVNNPKAISKVNFGESIIKIVKNLFPDMNNSSDVDKLVQDRFVDGLISPRLREQARTKMFKMKLIKKDPNFKIDDFIKYTICKNEGY</sequence>
<organism evidence="1 2">
    <name type="scientific">Brachionus calyciflorus</name>
    <dbReference type="NCBI Taxonomy" id="104777"/>
    <lineage>
        <taxon>Eukaryota</taxon>
        <taxon>Metazoa</taxon>
        <taxon>Spiralia</taxon>
        <taxon>Gnathifera</taxon>
        <taxon>Rotifera</taxon>
        <taxon>Eurotatoria</taxon>
        <taxon>Monogononta</taxon>
        <taxon>Pseudotrocha</taxon>
        <taxon>Ploima</taxon>
        <taxon>Brachionidae</taxon>
        <taxon>Brachionus</taxon>
    </lineage>
</organism>
<dbReference type="Proteomes" id="UP000663879">
    <property type="component" value="Unassembled WGS sequence"/>
</dbReference>
<gene>
    <name evidence="1" type="ORF">OXX778_LOCUS7980</name>
</gene>
<accession>A0A813URL3</accession>
<keyword evidence="2" id="KW-1185">Reference proteome</keyword>
<proteinExistence type="predicted"/>
<evidence type="ECO:0000313" key="1">
    <source>
        <dbReference type="EMBL" id="CAF0831318.1"/>
    </source>
</evidence>
<evidence type="ECO:0000313" key="2">
    <source>
        <dbReference type="Proteomes" id="UP000663879"/>
    </source>
</evidence>
<reference evidence="1" key="1">
    <citation type="submission" date="2021-02" db="EMBL/GenBank/DDBJ databases">
        <authorList>
            <person name="Nowell W R."/>
        </authorList>
    </citation>
    <scope>NUCLEOTIDE SEQUENCE</scope>
    <source>
        <strain evidence="1">Ploen Becks lab</strain>
    </source>
</reference>
<comment type="caution">
    <text evidence="1">The sequence shown here is derived from an EMBL/GenBank/DDBJ whole genome shotgun (WGS) entry which is preliminary data.</text>
</comment>